<feature type="transmembrane region" description="Helical" evidence="9">
    <location>
        <begin position="249"/>
        <end position="271"/>
    </location>
</feature>
<keyword evidence="7 9" id="KW-0472">Membrane</keyword>
<evidence type="ECO:0000256" key="5">
    <source>
        <dbReference type="ARBA" id="ARBA00022970"/>
    </source>
</evidence>
<feature type="transmembrane region" description="Helical" evidence="9">
    <location>
        <begin position="150"/>
        <end position="174"/>
    </location>
</feature>
<reference evidence="10 11" key="1">
    <citation type="submission" date="2023-07" db="EMBL/GenBank/DDBJ databases">
        <title>Genomic Encyclopedia of Type Strains, Phase IV (KMG-IV): sequencing the most valuable type-strain genomes for metagenomic binning, comparative biology and taxonomic classification.</title>
        <authorList>
            <person name="Goeker M."/>
        </authorList>
    </citation>
    <scope>NUCLEOTIDE SEQUENCE [LARGE SCALE GENOMIC DNA]</scope>
    <source>
        <strain evidence="10 11">B6-8</strain>
    </source>
</reference>
<feature type="transmembrane region" description="Helical" evidence="9">
    <location>
        <begin position="119"/>
        <end position="138"/>
    </location>
</feature>
<feature type="transmembrane region" description="Helical" evidence="9">
    <location>
        <begin position="283"/>
        <end position="306"/>
    </location>
</feature>
<evidence type="ECO:0000256" key="4">
    <source>
        <dbReference type="ARBA" id="ARBA00022692"/>
    </source>
</evidence>
<keyword evidence="3" id="KW-1003">Cell membrane</keyword>
<evidence type="ECO:0000313" key="10">
    <source>
        <dbReference type="EMBL" id="MDQ0438128.1"/>
    </source>
</evidence>
<organism evidence="10 11">
    <name type="scientific">Kaistia dalseonensis</name>
    <dbReference type="NCBI Taxonomy" id="410840"/>
    <lineage>
        <taxon>Bacteria</taxon>
        <taxon>Pseudomonadati</taxon>
        <taxon>Pseudomonadota</taxon>
        <taxon>Alphaproteobacteria</taxon>
        <taxon>Hyphomicrobiales</taxon>
        <taxon>Kaistiaceae</taxon>
        <taxon>Kaistia</taxon>
    </lineage>
</organism>
<feature type="transmembrane region" description="Helical" evidence="9">
    <location>
        <begin position="18"/>
        <end position="38"/>
    </location>
</feature>
<dbReference type="PANTHER" id="PTHR11795:SF450">
    <property type="entry name" value="ABC TRANSPORTER PERMEASE PROTEIN"/>
    <property type="match status" value="1"/>
</dbReference>
<dbReference type="CDD" id="cd06582">
    <property type="entry name" value="TM_PBP1_LivH_like"/>
    <property type="match status" value="1"/>
</dbReference>
<feature type="transmembrane region" description="Helical" evidence="9">
    <location>
        <begin position="313"/>
        <end position="333"/>
    </location>
</feature>
<evidence type="ECO:0000256" key="1">
    <source>
        <dbReference type="ARBA" id="ARBA00004651"/>
    </source>
</evidence>
<name>A0ABU0H735_9HYPH</name>
<comment type="caution">
    <text evidence="10">The sequence shown here is derived from an EMBL/GenBank/DDBJ whole genome shotgun (WGS) entry which is preliminary data.</text>
</comment>
<sequence length="345" mass="36410">MDGTIALMLVQDGVTTGAIYALLALAIVLVFTVTRIIFVPQGEFISFGALTLSQLQQGTAPSIVWLLVGFGGLAAIFELVEALRHRRFSAVPRILGWNVGLPVLLAFLAIWLAPLKLGLGVEIVLSLALVAPLGPYLYRIVFQPLAESSVLVLLIAAMAVHVALTGFGLLFFGAEGSRTEAFSDAMFNVGPAMITGQSIAVVAVSFVLMLGLYLIFERTMIGKALRATAVNRLGARLVGISTSLSGRTVFLIAALLGGLSGILIGPLTTVYYDTGFLIGLKGFVAAIIGGLISYPIAAVAAILIGILESISSFWASAFKEVIVFTAIIPFLIWRSLRAGPAEDEE</sequence>
<feature type="transmembrane region" description="Helical" evidence="9">
    <location>
        <begin position="194"/>
        <end position="216"/>
    </location>
</feature>
<dbReference type="Pfam" id="PF02653">
    <property type="entry name" value="BPD_transp_2"/>
    <property type="match status" value="1"/>
</dbReference>
<evidence type="ECO:0000256" key="2">
    <source>
        <dbReference type="ARBA" id="ARBA00022448"/>
    </source>
</evidence>
<evidence type="ECO:0000256" key="3">
    <source>
        <dbReference type="ARBA" id="ARBA00022475"/>
    </source>
</evidence>
<keyword evidence="11" id="KW-1185">Reference proteome</keyword>
<dbReference type="RefSeq" id="WP_266349037.1">
    <property type="nucleotide sequence ID" value="NZ_JAPKNG010000003.1"/>
</dbReference>
<evidence type="ECO:0000256" key="6">
    <source>
        <dbReference type="ARBA" id="ARBA00022989"/>
    </source>
</evidence>
<evidence type="ECO:0000256" key="7">
    <source>
        <dbReference type="ARBA" id="ARBA00023136"/>
    </source>
</evidence>
<comment type="subcellular location">
    <subcellularLocation>
        <location evidence="1">Cell membrane</location>
        <topology evidence="1">Multi-pass membrane protein</topology>
    </subcellularLocation>
</comment>
<dbReference type="InterPro" id="IPR001851">
    <property type="entry name" value="ABC_transp_permease"/>
</dbReference>
<feature type="transmembrane region" description="Helical" evidence="9">
    <location>
        <begin position="95"/>
        <end position="113"/>
    </location>
</feature>
<comment type="similarity">
    <text evidence="8">Belongs to the binding-protein-dependent transport system permease family. LivHM subfamily.</text>
</comment>
<evidence type="ECO:0000256" key="9">
    <source>
        <dbReference type="SAM" id="Phobius"/>
    </source>
</evidence>
<dbReference type="PANTHER" id="PTHR11795">
    <property type="entry name" value="BRANCHED-CHAIN AMINO ACID TRANSPORT SYSTEM PERMEASE PROTEIN LIVH"/>
    <property type="match status" value="1"/>
</dbReference>
<proteinExistence type="inferred from homology"/>
<keyword evidence="2" id="KW-0813">Transport</keyword>
<dbReference type="Proteomes" id="UP001241603">
    <property type="component" value="Unassembled WGS sequence"/>
</dbReference>
<dbReference type="EMBL" id="JAUSVO010000003">
    <property type="protein sequence ID" value="MDQ0438128.1"/>
    <property type="molecule type" value="Genomic_DNA"/>
</dbReference>
<keyword evidence="4 9" id="KW-0812">Transmembrane</keyword>
<gene>
    <name evidence="10" type="ORF">QO014_002520</name>
</gene>
<feature type="transmembrane region" description="Helical" evidence="9">
    <location>
        <begin position="63"/>
        <end position="83"/>
    </location>
</feature>
<evidence type="ECO:0000256" key="8">
    <source>
        <dbReference type="ARBA" id="ARBA00037998"/>
    </source>
</evidence>
<protein>
    <submittedName>
        <fullName evidence="10">Branched-chain amino acid transport system permease protein</fullName>
    </submittedName>
</protein>
<accession>A0ABU0H735</accession>
<keyword evidence="5" id="KW-0029">Amino-acid transport</keyword>
<keyword evidence="6 9" id="KW-1133">Transmembrane helix</keyword>
<dbReference type="InterPro" id="IPR052157">
    <property type="entry name" value="BCAA_transport_permease"/>
</dbReference>
<evidence type="ECO:0000313" key="11">
    <source>
        <dbReference type="Proteomes" id="UP001241603"/>
    </source>
</evidence>